<evidence type="ECO:0000256" key="9">
    <source>
        <dbReference type="SAM" id="MobiDB-lite"/>
    </source>
</evidence>
<feature type="region of interest" description="Disordered" evidence="9">
    <location>
        <begin position="350"/>
        <end position="399"/>
    </location>
</feature>
<dbReference type="Gene3D" id="1.20.1070.10">
    <property type="entry name" value="Rhodopsin 7-helix transmembrane proteins"/>
    <property type="match status" value="2"/>
</dbReference>
<feature type="compositionally biased region" description="Polar residues" evidence="9">
    <location>
        <begin position="628"/>
        <end position="645"/>
    </location>
</feature>
<evidence type="ECO:0000313" key="12">
    <source>
        <dbReference type="Proteomes" id="UP000694888"/>
    </source>
</evidence>
<evidence type="ECO:0000256" key="10">
    <source>
        <dbReference type="SAM" id="Phobius"/>
    </source>
</evidence>
<dbReference type="PRINTS" id="PR00237">
    <property type="entry name" value="GPCRRHODOPSN"/>
</dbReference>
<name>A0ABM0K071_APLCA</name>
<keyword evidence="4 8" id="KW-0297">G-protein coupled receptor</keyword>
<protein>
    <submittedName>
        <fullName evidence="13">Uncharacterized protein LOC101855207</fullName>
    </submittedName>
</protein>
<dbReference type="SUPFAM" id="SSF81321">
    <property type="entry name" value="Family A G protein-coupled receptor-like"/>
    <property type="match status" value="1"/>
</dbReference>
<keyword evidence="3 10" id="KW-1133">Transmembrane helix</keyword>
<dbReference type="PANTHER" id="PTHR24238">
    <property type="entry name" value="G-PROTEIN COUPLED RECEPTOR"/>
    <property type="match status" value="1"/>
</dbReference>
<feature type="transmembrane region" description="Helical" evidence="10">
    <location>
        <begin position="93"/>
        <end position="111"/>
    </location>
</feature>
<dbReference type="CDD" id="cd00637">
    <property type="entry name" value="7tm_classA_rhodopsin-like"/>
    <property type="match status" value="1"/>
</dbReference>
<evidence type="ECO:0000259" key="11">
    <source>
        <dbReference type="PROSITE" id="PS50262"/>
    </source>
</evidence>
<dbReference type="RefSeq" id="XP_005105671.1">
    <property type="nucleotide sequence ID" value="XM_005105614.3"/>
</dbReference>
<feature type="domain" description="G-protein coupled receptors family 1 profile" evidence="11">
    <location>
        <begin position="33"/>
        <end position="738"/>
    </location>
</feature>
<keyword evidence="5 10" id="KW-0472">Membrane</keyword>
<dbReference type="InterPro" id="IPR000276">
    <property type="entry name" value="GPCR_Rhodpsn"/>
</dbReference>
<evidence type="ECO:0000256" key="2">
    <source>
        <dbReference type="ARBA" id="ARBA00022692"/>
    </source>
</evidence>
<keyword evidence="12" id="KW-1185">Reference proteome</keyword>
<evidence type="ECO:0000256" key="4">
    <source>
        <dbReference type="ARBA" id="ARBA00023040"/>
    </source>
</evidence>
<dbReference type="Proteomes" id="UP000694888">
    <property type="component" value="Unplaced"/>
</dbReference>
<accession>A0ABM0K071</accession>
<evidence type="ECO:0000256" key="3">
    <source>
        <dbReference type="ARBA" id="ARBA00022989"/>
    </source>
</evidence>
<feature type="region of interest" description="Disordered" evidence="9">
    <location>
        <begin position="432"/>
        <end position="459"/>
    </location>
</feature>
<feature type="transmembrane region" description="Helical" evidence="10">
    <location>
        <begin position="132"/>
        <end position="152"/>
    </location>
</feature>
<dbReference type="PROSITE" id="PS50262">
    <property type="entry name" value="G_PROTEIN_RECEP_F1_2"/>
    <property type="match status" value="1"/>
</dbReference>
<dbReference type="InterPro" id="IPR017452">
    <property type="entry name" value="GPCR_Rhodpsn_7TM"/>
</dbReference>
<keyword evidence="6 8" id="KW-0675">Receptor</keyword>
<feature type="transmembrane region" description="Helical" evidence="10">
    <location>
        <begin position="679"/>
        <end position="700"/>
    </location>
</feature>
<keyword evidence="2 8" id="KW-0812">Transmembrane</keyword>
<feature type="transmembrane region" description="Helical" evidence="10">
    <location>
        <begin position="53"/>
        <end position="81"/>
    </location>
</feature>
<feature type="transmembrane region" description="Helical" evidence="10">
    <location>
        <begin position="222"/>
        <end position="246"/>
    </location>
</feature>
<sequence>MTSISDVNAYFLRRSLWPAVSYTMFLMLSGLLGNALVLIVYRRHFRHSVTRMFIYSLALLDIANCLITMPSELIVLIQFASFPSPVWCKLSRYLTYILNGSSSVLLIGIAVDRYYKVCHPTTVFITIKRARIICLGALLFNALLALPALVLYGDMTLTLQIIDNEVSVLGVEQKDYNKSATTLPDHVKEGVTLPYPIPHKAEYIVGHFCLIKNSYINTVYPIVFYASMFSLYLALVVVVIFSYTRLARTMYLLRQRHDRMFSFIRYYKGSNSAIPEPSGHGEGAADRPAVGEHQDQDHYEDRCSVKIGGGQFLTLEESNLNVDGEAGCVREEQEEGHLAKVSQDGIAAKDESAQGKNEALNPGSGVEKAEMSTNIEHPNSEMEDSAMKISQGQSEKPKEEVHTKNYQEPAVNSIPQDRQATGLTAVCKPETTVANGTKGGQGYSGQVPRVRVHKPSRTESKKEFTFPSLACENSLLMRRIHSMENVRGVMAQPALSLSQLDIEHRQNGKFSTSDKNKPGPMRRRDWQSLDALRPHALNVTTSYSVDIVDGDPERQDHWSPGNTDVKTLTLTRRSPKGSKHLCVLPLTGLSSKTALHALEQNDQKDGHVVIDSCQRGVVVDADEITLRTKSTSPQGMQKKSPQSDLKTPASPRREVISTADLLKEQHRGNALHPFRTSRMLFIISLVFVVSFCPFFIIALIRSAQGASFTDLLGETELAVVSVLIRSSLISNAVNPIVYGFLSTHFRKECVALFCNLFRKQGS</sequence>
<organism evidence="12 13">
    <name type="scientific">Aplysia californica</name>
    <name type="common">California sea hare</name>
    <dbReference type="NCBI Taxonomy" id="6500"/>
    <lineage>
        <taxon>Eukaryota</taxon>
        <taxon>Metazoa</taxon>
        <taxon>Spiralia</taxon>
        <taxon>Lophotrochozoa</taxon>
        <taxon>Mollusca</taxon>
        <taxon>Gastropoda</taxon>
        <taxon>Heterobranchia</taxon>
        <taxon>Euthyneura</taxon>
        <taxon>Tectipleura</taxon>
        <taxon>Aplysiida</taxon>
        <taxon>Aplysioidea</taxon>
        <taxon>Aplysiidae</taxon>
        <taxon>Aplysia</taxon>
    </lineage>
</organism>
<comment type="subcellular location">
    <subcellularLocation>
        <location evidence="1">Membrane</location>
        <topology evidence="1">Multi-pass membrane protein</topology>
    </subcellularLocation>
</comment>
<evidence type="ECO:0000256" key="7">
    <source>
        <dbReference type="ARBA" id="ARBA00023224"/>
    </source>
</evidence>
<feature type="region of interest" description="Disordered" evidence="9">
    <location>
        <begin position="628"/>
        <end position="651"/>
    </location>
</feature>
<dbReference type="Pfam" id="PF00001">
    <property type="entry name" value="7tm_1"/>
    <property type="match status" value="1"/>
</dbReference>
<feature type="transmembrane region" description="Helical" evidence="10">
    <location>
        <begin position="20"/>
        <end position="41"/>
    </location>
</feature>
<dbReference type="GeneID" id="101855207"/>
<proteinExistence type="inferred from homology"/>
<dbReference type="PANTHER" id="PTHR24238:SF47">
    <property type="entry name" value="ECDYSTEROIDS_DOPAMINE RECEPTOR-RELATED"/>
    <property type="match status" value="1"/>
</dbReference>
<gene>
    <name evidence="13" type="primary">LOC101855207</name>
</gene>
<feature type="region of interest" description="Disordered" evidence="9">
    <location>
        <begin position="274"/>
        <end position="298"/>
    </location>
</feature>
<feature type="transmembrane region" description="Helical" evidence="10">
    <location>
        <begin position="720"/>
        <end position="741"/>
    </location>
</feature>
<reference evidence="13" key="1">
    <citation type="submission" date="2025-08" db="UniProtKB">
        <authorList>
            <consortium name="RefSeq"/>
        </authorList>
    </citation>
    <scope>IDENTIFICATION</scope>
</reference>
<dbReference type="PROSITE" id="PS00237">
    <property type="entry name" value="G_PROTEIN_RECEP_F1_1"/>
    <property type="match status" value="1"/>
</dbReference>
<comment type="similarity">
    <text evidence="8">Belongs to the G-protein coupled receptor 1 family.</text>
</comment>
<evidence type="ECO:0000256" key="6">
    <source>
        <dbReference type="ARBA" id="ARBA00023170"/>
    </source>
</evidence>
<evidence type="ECO:0000256" key="1">
    <source>
        <dbReference type="ARBA" id="ARBA00004141"/>
    </source>
</evidence>
<feature type="compositionally biased region" description="Basic and acidic residues" evidence="9">
    <location>
        <begin position="283"/>
        <end position="298"/>
    </location>
</feature>
<evidence type="ECO:0000256" key="8">
    <source>
        <dbReference type="RuleBase" id="RU000688"/>
    </source>
</evidence>
<evidence type="ECO:0000256" key="5">
    <source>
        <dbReference type="ARBA" id="ARBA00023136"/>
    </source>
</evidence>
<keyword evidence="7 8" id="KW-0807">Transducer</keyword>
<evidence type="ECO:0000313" key="13">
    <source>
        <dbReference type="RefSeq" id="XP_005105671.1"/>
    </source>
</evidence>